<dbReference type="FunFam" id="3.40.50.300:FF:000032">
    <property type="entry name" value="Export ABC transporter ATP-binding protein"/>
    <property type="match status" value="1"/>
</dbReference>
<dbReference type="GO" id="GO:0016887">
    <property type="term" value="F:ATP hydrolysis activity"/>
    <property type="evidence" value="ECO:0007669"/>
    <property type="project" value="InterPro"/>
</dbReference>
<keyword evidence="13" id="KW-1185">Reference proteome</keyword>
<keyword evidence="5" id="KW-0547">Nucleotide-binding</keyword>
<feature type="domain" description="ABC transporter" evidence="11">
    <location>
        <begin position="5"/>
        <end position="244"/>
    </location>
</feature>
<dbReference type="EMBL" id="CP015515">
    <property type="protein sequence ID" value="AND16015.1"/>
    <property type="molecule type" value="Genomic_DNA"/>
</dbReference>
<dbReference type="InterPro" id="IPR015854">
    <property type="entry name" value="ABC_transpr_LolD-like"/>
</dbReference>
<dbReference type="PANTHER" id="PTHR24220:SF648">
    <property type="entry name" value="ABC TRANSPORTER ATP-BINDING PROTEIN YTRE"/>
    <property type="match status" value="1"/>
</dbReference>
<evidence type="ECO:0000256" key="2">
    <source>
        <dbReference type="ARBA" id="ARBA00022448"/>
    </source>
</evidence>
<evidence type="ECO:0000256" key="1">
    <source>
        <dbReference type="ARBA" id="ARBA00004429"/>
    </source>
</evidence>
<evidence type="ECO:0000313" key="13">
    <source>
        <dbReference type="Proteomes" id="UP000077071"/>
    </source>
</evidence>
<feature type="transmembrane region" description="Helical" evidence="10">
    <location>
        <begin position="606"/>
        <end position="627"/>
    </location>
</feature>
<comment type="similarity">
    <text evidence="9">Belongs to the ABC transporter superfamily. Macrolide exporter (TC 3.A.1.122) family.</text>
</comment>
<evidence type="ECO:0000313" key="12">
    <source>
        <dbReference type="EMBL" id="AND16015.1"/>
    </source>
</evidence>
<proteinExistence type="inferred from homology"/>
<dbReference type="InterPro" id="IPR017871">
    <property type="entry name" value="ABC_transporter-like_CS"/>
</dbReference>
<evidence type="ECO:0000256" key="8">
    <source>
        <dbReference type="ARBA" id="ARBA00023136"/>
    </source>
</evidence>
<feature type="transmembrane region" description="Helical" evidence="10">
    <location>
        <begin position="515"/>
        <end position="542"/>
    </location>
</feature>
<keyword evidence="6" id="KW-0067">ATP-binding</keyword>
<dbReference type="Pfam" id="PF02687">
    <property type="entry name" value="FtsX"/>
    <property type="match status" value="1"/>
</dbReference>
<feature type="transmembrane region" description="Helical" evidence="10">
    <location>
        <begin position="563"/>
        <end position="594"/>
    </location>
</feature>
<dbReference type="InterPro" id="IPR027417">
    <property type="entry name" value="P-loop_NTPase"/>
</dbReference>
<dbReference type="Pfam" id="PF00005">
    <property type="entry name" value="ABC_tran"/>
    <property type="match status" value="1"/>
</dbReference>
<dbReference type="PANTHER" id="PTHR24220">
    <property type="entry name" value="IMPORT ATP-BINDING PROTEIN"/>
    <property type="match status" value="1"/>
</dbReference>
<evidence type="ECO:0000256" key="4">
    <source>
        <dbReference type="ARBA" id="ARBA00022692"/>
    </source>
</evidence>
<sequence>MTALLELRGGGRRYGNGHSATTALSAVDLVIERGEFVAVIGPSGSGKSTLLNVLGLLDQPTSGSYRINGTEVSALREHRRDELRSRVFGFVFQASHVLPDDSVERNVAVPLRIGGRSAQEQSERVTTALARLRLLHRCRAAGRSLSGGERQRLAIARAVSTDPEVVLADEPTGNLDSANGLEVIRLLQELHSQGRTVVVVTHDERVARAATRRIEVADGTVVADTGGHCSRLAPPPRAERGAARHRGRALLGIIGDALSAITLRPGRTALLLLAFLVGTGGLVAATGLAETASQQISQRLVRAALDEVTVSLPEEHSTADRVSAERTAVERIDALPGVVGVARCVSVSAADADLARFRPGSVSAHQSAPVQVVGGDSARLVLDDVRTRPSTARSLFDPAVPGRFAVLGAHAADVLGVGAAAPGVEVWVGGRPVAVVGLIEDSGRADLDSAVFVSAAVTDDVPGADYSLIVRTEPGLPAAVAEAVPVTVAPGAPGSVTVETVADLRNLRRGVATDLSALVATISLVLLGLAAVSAAAILFVSVQSRVAEIGLRRAVGASRAATAVLFLLEGALIGGAGGAAGAASGLLTVLLVSAGHGWEPVLSSSAPLLGIVAGLVTGTLASVAPALRAASIDPARAVRA</sequence>
<gene>
    <name evidence="12" type="ORF">A6122_0862</name>
</gene>
<comment type="subcellular location">
    <subcellularLocation>
        <location evidence="1">Cell inner membrane</location>
        <topology evidence="1">Multi-pass membrane protein</topology>
    </subcellularLocation>
</comment>
<dbReference type="CDD" id="cd03255">
    <property type="entry name" value="ABC_MJ0796_LolCDE_FtsE"/>
    <property type="match status" value="1"/>
</dbReference>
<dbReference type="AlphaFoldDB" id="A0A169BW24"/>
<protein>
    <recommendedName>
        <fullName evidence="11">ABC transporter domain-containing protein</fullName>
    </recommendedName>
</protein>
<dbReference type="PROSITE" id="PS00211">
    <property type="entry name" value="ABC_TRANSPORTER_1"/>
    <property type="match status" value="1"/>
</dbReference>
<keyword evidence="3" id="KW-1003">Cell membrane</keyword>
<dbReference type="InterPro" id="IPR003439">
    <property type="entry name" value="ABC_transporter-like_ATP-bd"/>
</dbReference>
<dbReference type="RefSeq" id="WP_068252060.1">
    <property type="nucleotide sequence ID" value="NZ_CP015515.1"/>
</dbReference>
<evidence type="ECO:0000256" key="3">
    <source>
        <dbReference type="ARBA" id="ARBA00022475"/>
    </source>
</evidence>
<dbReference type="InterPro" id="IPR017911">
    <property type="entry name" value="MacB-like_ATP-bd"/>
</dbReference>
<keyword evidence="7 10" id="KW-1133">Transmembrane helix</keyword>
<dbReference type="GO" id="GO:0005886">
    <property type="term" value="C:plasma membrane"/>
    <property type="evidence" value="ECO:0007669"/>
    <property type="project" value="UniProtKB-SubCell"/>
</dbReference>
<organism evidence="12 13">
    <name type="scientific">Rathayibacter tritici</name>
    <dbReference type="NCBI Taxonomy" id="33888"/>
    <lineage>
        <taxon>Bacteria</taxon>
        <taxon>Bacillati</taxon>
        <taxon>Actinomycetota</taxon>
        <taxon>Actinomycetes</taxon>
        <taxon>Micrococcales</taxon>
        <taxon>Microbacteriaceae</taxon>
        <taxon>Rathayibacter</taxon>
    </lineage>
</organism>
<dbReference type="SUPFAM" id="SSF52540">
    <property type="entry name" value="P-loop containing nucleoside triphosphate hydrolases"/>
    <property type="match status" value="1"/>
</dbReference>
<keyword evidence="2" id="KW-0813">Transport</keyword>
<evidence type="ECO:0000256" key="5">
    <source>
        <dbReference type="ARBA" id="ARBA00022741"/>
    </source>
</evidence>
<dbReference type="Proteomes" id="UP000077071">
    <property type="component" value="Chromosome"/>
</dbReference>
<dbReference type="STRING" id="33888.A6122_0862"/>
<dbReference type="InterPro" id="IPR003838">
    <property type="entry name" value="ABC3_permease_C"/>
</dbReference>
<dbReference type="Gene3D" id="3.40.50.300">
    <property type="entry name" value="P-loop containing nucleotide triphosphate hydrolases"/>
    <property type="match status" value="1"/>
</dbReference>
<evidence type="ECO:0000256" key="10">
    <source>
        <dbReference type="SAM" id="Phobius"/>
    </source>
</evidence>
<evidence type="ECO:0000256" key="7">
    <source>
        <dbReference type="ARBA" id="ARBA00022989"/>
    </source>
</evidence>
<keyword evidence="8 10" id="KW-0472">Membrane</keyword>
<dbReference type="KEGG" id="rtn:A6122_0862"/>
<reference evidence="12 13" key="1">
    <citation type="submission" date="2016-05" db="EMBL/GenBank/DDBJ databases">
        <title>Complete genome sequence of Rathayibacter tritici NCPPB 1953.</title>
        <authorList>
            <person name="Park J."/>
            <person name="Lee H.-H."/>
            <person name="Lee S.-W."/>
            <person name="Seo Y.-S."/>
        </authorList>
    </citation>
    <scope>NUCLEOTIDE SEQUENCE [LARGE SCALE GENOMIC DNA]</scope>
    <source>
        <strain evidence="12 13">NCPPB 1953</strain>
    </source>
</reference>
<evidence type="ECO:0000259" key="11">
    <source>
        <dbReference type="PROSITE" id="PS50893"/>
    </source>
</evidence>
<evidence type="ECO:0000256" key="6">
    <source>
        <dbReference type="ARBA" id="ARBA00022840"/>
    </source>
</evidence>
<dbReference type="PATRIC" id="fig|33888.3.peg.957"/>
<dbReference type="GO" id="GO:0098796">
    <property type="term" value="C:membrane protein complex"/>
    <property type="evidence" value="ECO:0007669"/>
    <property type="project" value="UniProtKB-ARBA"/>
</dbReference>
<name>A0A169BW24_9MICO</name>
<dbReference type="GO" id="GO:0022857">
    <property type="term" value="F:transmembrane transporter activity"/>
    <property type="evidence" value="ECO:0007669"/>
    <property type="project" value="TreeGrafter"/>
</dbReference>
<keyword evidence="4 10" id="KW-0812">Transmembrane</keyword>
<dbReference type="SMART" id="SM00382">
    <property type="entry name" value="AAA"/>
    <property type="match status" value="1"/>
</dbReference>
<dbReference type="PROSITE" id="PS50893">
    <property type="entry name" value="ABC_TRANSPORTER_2"/>
    <property type="match status" value="1"/>
</dbReference>
<dbReference type="GO" id="GO:0005524">
    <property type="term" value="F:ATP binding"/>
    <property type="evidence" value="ECO:0007669"/>
    <property type="project" value="UniProtKB-KW"/>
</dbReference>
<accession>A0A169BW24</accession>
<dbReference type="InterPro" id="IPR003593">
    <property type="entry name" value="AAA+_ATPase"/>
</dbReference>
<evidence type="ECO:0000256" key="9">
    <source>
        <dbReference type="ARBA" id="ARBA00038388"/>
    </source>
</evidence>
<dbReference type="OrthoDB" id="4814201at2"/>